<sequence length="469" mass="51469">MDGRGLRKYMIMHLSDINGLVEEVSKALKLSPNPARLVLECVGKFYLQGSRAYVKGSPVVNGRKASILVLECFLFMGIEGVEIEKGVKEEAEQGALAWRKRLIAEGGVRKAYDMDARGLLLLIGCFGIPGGFRNEDIRDLLLASPFKKNMSGALTRSNVFMAKIPEIIEGMVKQKMEIDAVDIAYTFGIEDRFNPQKLVTSFLRESEEPLKKMKGKSQGSLAAVNEAKKKHLSALRSVIKCLRRHSIDLSELLPGWQINEKIMRLEKEIAAGEKKMAQKRKIDETESSGKFSNKEAKHSHFPNPLLQQERVVNHVDSNNTLLEGGTAGHLYGYSLSPSVLHGPGGHGRTLIDSTPRQIGSHTGQLYGLQGDVAVYDRLPSHSYSYGPSSYLEGSTGLPNTKSGDAYRPPPYLEGSRGLPNTIPIDVAGRSSASDAVITSELYRSSGLRAVDVVPSAAAAHQSSYLYWPR</sequence>
<name>A0ABS8SH71_DATST</name>
<evidence type="ECO:0000256" key="3">
    <source>
        <dbReference type="ARBA" id="ARBA00022782"/>
    </source>
</evidence>
<proteinExistence type="inferred from homology"/>
<protein>
    <recommendedName>
        <fullName evidence="5">FRIGIDA-like protein</fullName>
    </recommendedName>
</protein>
<keyword evidence="8" id="KW-1185">Reference proteome</keyword>
<dbReference type="Pfam" id="PF07899">
    <property type="entry name" value="Frigida"/>
    <property type="match status" value="1"/>
</dbReference>
<dbReference type="PANTHER" id="PTHR31791">
    <property type="entry name" value="FRIGIDA-LIKE PROTEIN 3-RELATED"/>
    <property type="match status" value="1"/>
</dbReference>
<evidence type="ECO:0000313" key="7">
    <source>
        <dbReference type="EMBL" id="MCD7458163.1"/>
    </source>
</evidence>
<comment type="caution">
    <text evidence="7">The sequence shown here is derived from an EMBL/GenBank/DDBJ whole genome shotgun (WGS) entry which is preliminary data.</text>
</comment>
<comment type="similarity">
    <text evidence="1 5">Belongs to the Frigida family.</text>
</comment>
<dbReference type="EMBL" id="JACEIK010000501">
    <property type="protein sequence ID" value="MCD7458163.1"/>
    <property type="molecule type" value="Genomic_DNA"/>
</dbReference>
<keyword evidence="3 5" id="KW-0221">Differentiation</keyword>
<evidence type="ECO:0000256" key="5">
    <source>
        <dbReference type="RuleBase" id="RU364012"/>
    </source>
</evidence>
<evidence type="ECO:0000256" key="6">
    <source>
        <dbReference type="SAM" id="MobiDB-lite"/>
    </source>
</evidence>
<feature type="region of interest" description="Disordered" evidence="6">
    <location>
        <begin position="276"/>
        <end position="298"/>
    </location>
</feature>
<keyword evidence="2 5" id="KW-0217">Developmental protein</keyword>
<dbReference type="InterPro" id="IPR012474">
    <property type="entry name" value="Frigida"/>
</dbReference>
<dbReference type="Proteomes" id="UP000823775">
    <property type="component" value="Unassembled WGS sequence"/>
</dbReference>
<evidence type="ECO:0000256" key="1">
    <source>
        <dbReference type="ARBA" id="ARBA00008956"/>
    </source>
</evidence>
<gene>
    <name evidence="7" type="ORF">HAX54_037428</name>
</gene>
<evidence type="ECO:0000313" key="8">
    <source>
        <dbReference type="Proteomes" id="UP000823775"/>
    </source>
</evidence>
<evidence type="ECO:0000256" key="2">
    <source>
        <dbReference type="ARBA" id="ARBA00022473"/>
    </source>
</evidence>
<evidence type="ECO:0000256" key="4">
    <source>
        <dbReference type="ARBA" id="ARBA00023089"/>
    </source>
</evidence>
<organism evidence="7 8">
    <name type="scientific">Datura stramonium</name>
    <name type="common">Jimsonweed</name>
    <name type="synonym">Common thornapple</name>
    <dbReference type="NCBI Taxonomy" id="4076"/>
    <lineage>
        <taxon>Eukaryota</taxon>
        <taxon>Viridiplantae</taxon>
        <taxon>Streptophyta</taxon>
        <taxon>Embryophyta</taxon>
        <taxon>Tracheophyta</taxon>
        <taxon>Spermatophyta</taxon>
        <taxon>Magnoliopsida</taxon>
        <taxon>eudicotyledons</taxon>
        <taxon>Gunneridae</taxon>
        <taxon>Pentapetalae</taxon>
        <taxon>asterids</taxon>
        <taxon>lamiids</taxon>
        <taxon>Solanales</taxon>
        <taxon>Solanaceae</taxon>
        <taxon>Solanoideae</taxon>
        <taxon>Datureae</taxon>
        <taxon>Datura</taxon>
    </lineage>
</organism>
<dbReference type="PANTHER" id="PTHR31791:SF79">
    <property type="entry name" value="FRIGIDA-LIKE PROTEIN"/>
    <property type="match status" value="1"/>
</dbReference>
<keyword evidence="4 5" id="KW-0287">Flowering</keyword>
<accession>A0ABS8SH71</accession>
<reference evidence="7 8" key="1">
    <citation type="journal article" date="2021" name="BMC Genomics">
        <title>Datura genome reveals duplications of psychoactive alkaloid biosynthetic genes and high mutation rate following tissue culture.</title>
        <authorList>
            <person name="Rajewski A."/>
            <person name="Carter-House D."/>
            <person name="Stajich J."/>
            <person name="Litt A."/>
        </authorList>
    </citation>
    <scope>NUCLEOTIDE SEQUENCE [LARGE SCALE GENOMIC DNA]</scope>
    <source>
        <strain evidence="7">AR-01</strain>
    </source>
</reference>